<evidence type="ECO:0000256" key="3">
    <source>
        <dbReference type="ARBA" id="ARBA00023014"/>
    </source>
</evidence>
<dbReference type="PROSITE" id="PS51379">
    <property type="entry name" value="4FE4S_FER_2"/>
    <property type="match status" value="1"/>
</dbReference>
<gene>
    <name evidence="5" type="ORF">C1G87_0897</name>
</gene>
<dbReference type="InterPro" id="IPR017900">
    <property type="entry name" value="4Fe4S_Fe_S_CS"/>
</dbReference>
<dbReference type="SUPFAM" id="SSF54862">
    <property type="entry name" value="4Fe-4S ferredoxins"/>
    <property type="match status" value="1"/>
</dbReference>
<protein>
    <recommendedName>
        <fullName evidence="4">4Fe-4S ferredoxin-type domain-containing protein</fullName>
    </recommendedName>
</protein>
<accession>A0A328EQZ9</accession>
<organism evidence="5 6">
    <name type="scientific">Dehalococcoides mccartyi</name>
    <dbReference type="NCBI Taxonomy" id="61435"/>
    <lineage>
        <taxon>Bacteria</taxon>
        <taxon>Bacillati</taxon>
        <taxon>Chloroflexota</taxon>
        <taxon>Dehalococcoidia</taxon>
        <taxon>Dehalococcoidales</taxon>
        <taxon>Dehalococcoidaceae</taxon>
        <taxon>Dehalococcoides</taxon>
    </lineage>
</organism>
<evidence type="ECO:0000259" key="4">
    <source>
        <dbReference type="PROSITE" id="PS51379"/>
    </source>
</evidence>
<evidence type="ECO:0000313" key="6">
    <source>
        <dbReference type="Proteomes" id="UP000249146"/>
    </source>
</evidence>
<dbReference type="Proteomes" id="UP000249146">
    <property type="component" value="Unassembled WGS sequence"/>
</dbReference>
<keyword evidence="3" id="KW-0411">Iron-sulfur</keyword>
<sequence>MSKISYFKLRFGTSCKYCGICRKTYCDYGVINGNCKELKLDNSECVRCGECLKHCPKNAVELEHIQISDIPVSSKPQVVISSGEFRPDLSKSPSSGSEP</sequence>
<name>A0A328EQZ9_9CHLR</name>
<feature type="domain" description="4Fe-4S ferredoxin-type" evidence="4">
    <location>
        <begin position="36"/>
        <end position="65"/>
    </location>
</feature>
<dbReference type="AlphaFoldDB" id="A0A328EQZ9"/>
<evidence type="ECO:0000313" key="5">
    <source>
        <dbReference type="EMBL" id="RAL69789.1"/>
    </source>
</evidence>
<keyword evidence="1" id="KW-0479">Metal-binding</keyword>
<dbReference type="PROSITE" id="PS00198">
    <property type="entry name" value="4FE4S_FER_1"/>
    <property type="match status" value="1"/>
</dbReference>
<dbReference type="InterPro" id="IPR017896">
    <property type="entry name" value="4Fe4S_Fe-S-bd"/>
</dbReference>
<comment type="caution">
    <text evidence="5">The sequence shown here is derived from an EMBL/GenBank/DDBJ whole genome shotgun (WGS) entry which is preliminary data.</text>
</comment>
<dbReference type="Gene3D" id="3.30.70.20">
    <property type="match status" value="1"/>
</dbReference>
<reference evidence="5 6" key="1">
    <citation type="submission" date="2018-05" db="EMBL/GenBank/DDBJ databases">
        <title>Draft genome sequences of Dehalococcoides mccartyi strains RC and KS.</title>
        <authorList>
            <person name="Higgins S.A."/>
            <person name="Padilla-Crespo E."/>
            <person name="Loeffler F.E."/>
        </authorList>
    </citation>
    <scope>NUCLEOTIDE SEQUENCE [LARGE SCALE GENOMIC DNA]</scope>
    <source>
        <strain evidence="5 6">RC</strain>
    </source>
</reference>
<evidence type="ECO:0000256" key="1">
    <source>
        <dbReference type="ARBA" id="ARBA00022723"/>
    </source>
</evidence>
<evidence type="ECO:0000256" key="2">
    <source>
        <dbReference type="ARBA" id="ARBA00023004"/>
    </source>
</evidence>
<dbReference type="EMBL" id="QGLC01000009">
    <property type="protein sequence ID" value="RAL69789.1"/>
    <property type="molecule type" value="Genomic_DNA"/>
</dbReference>
<dbReference type="GO" id="GO:0051536">
    <property type="term" value="F:iron-sulfur cluster binding"/>
    <property type="evidence" value="ECO:0007669"/>
    <property type="project" value="UniProtKB-KW"/>
</dbReference>
<proteinExistence type="predicted"/>
<dbReference type="Pfam" id="PF00037">
    <property type="entry name" value="Fer4"/>
    <property type="match status" value="1"/>
</dbReference>
<dbReference type="GO" id="GO:0046872">
    <property type="term" value="F:metal ion binding"/>
    <property type="evidence" value="ECO:0007669"/>
    <property type="project" value="UniProtKB-KW"/>
</dbReference>
<keyword evidence="2" id="KW-0408">Iron</keyword>